<dbReference type="EMBL" id="BNCO01000043">
    <property type="protein sequence ID" value="GIL61054.1"/>
    <property type="molecule type" value="Genomic_DNA"/>
</dbReference>
<comment type="caution">
    <text evidence="2">The sequence shown here is derived from an EMBL/GenBank/DDBJ whole genome shotgun (WGS) entry which is preliminary data.</text>
</comment>
<evidence type="ECO:0000313" key="2">
    <source>
        <dbReference type="EMBL" id="GIL61054.1"/>
    </source>
</evidence>
<feature type="compositionally biased region" description="Basic residues" evidence="1">
    <location>
        <begin position="1"/>
        <end position="10"/>
    </location>
</feature>
<protein>
    <submittedName>
        <fullName evidence="2">Uncharacterized protein</fullName>
    </submittedName>
</protein>
<name>A0A8J4BLF4_9CHLO</name>
<reference evidence="2" key="1">
    <citation type="journal article" date="2021" name="Proc. Natl. Acad. Sci. U.S.A.">
        <title>Three genomes in the algal genus Volvox reveal the fate of a haploid sex-determining region after a transition to homothallism.</title>
        <authorList>
            <person name="Yamamoto K."/>
            <person name="Hamaji T."/>
            <person name="Kawai-Toyooka H."/>
            <person name="Matsuzaki R."/>
            <person name="Takahashi F."/>
            <person name="Nishimura Y."/>
            <person name="Kawachi M."/>
            <person name="Noguchi H."/>
            <person name="Minakuchi Y."/>
            <person name="Umen J.G."/>
            <person name="Toyoda A."/>
            <person name="Nozaki H."/>
        </authorList>
    </citation>
    <scope>NUCLEOTIDE SEQUENCE</scope>
    <source>
        <strain evidence="2">NIES-3780</strain>
    </source>
</reference>
<dbReference type="AlphaFoldDB" id="A0A8J4BLF4"/>
<accession>A0A8J4BLF4</accession>
<sequence length="336" mass="35825">VRRRTIKQAKRAPGEGAPAGPLSSSRDSSGGCGGRWLTGGGGVRGDQDGRSLVESGEGSCKRELAGSIGISPAAANGHATAFSTKMKGLRRNHDCGTIADAIAGLRAELHGDDSGIAVYGVDGVTGSGSGVRNGGEVESVFWRGEVEYEEVAVWRRDRILGRWLRRLWMSHPSTRPAIQDCLFRHLHAPFWRTVLMAIVNQQARLFGAGGERMPRRPWLRPTPPAPAAAGTAMFMRTVTVAAARSRRLSPHPWSSYPSWVRTRLSFCTVVRQSRSSYMRGLHSVFAGPCHAGPYVCSGVADPPAATAPGSCLGNGYASRCGGGIGSRSSFLSPSRW</sequence>
<evidence type="ECO:0000256" key="1">
    <source>
        <dbReference type="SAM" id="MobiDB-lite"/>
    </source>
</evidence>
<evidence type="ECO:0000313" key="3">
    <source>
        <dbReference type="Proteomes" id="UP000747399"/>
    </source>
</evidence>
<proteinExistence type="predicted"/>
<organism evidence="2 3">
    <name type="scientific">Volvox africanus</name>
    <dbReference type="NCBI Taxonomy" id="51714"/>
    <lineage>
        <taxon>Eukaryota</taxon>
        <taxon>Viridiplantae</taxon>
        <taxon>Chlorophyta</taxon>
        <taxon>core chlorophytes</taxon>
        <taxon>Chlorophyceae</taxon>
        <taxon>CS clade</taxon>
        <taxon>Chlamydomonadales</taxon>
        <taxon>Volvocaceae</taxon>
        <taxon>Volvox</taxon>
    </lineage>
</organism>
<dbReference type="Proteomes" id="UP000747399">
    <property type="component" value="Unassembled WGS sequence"/>
</dbReference>
<feature type="region of interest" description="Disordered" evidence="1">
    <location>
        <begin position="1"/>
        <end position="57"/>
    </location>
</feature>
<keyword evidence="3" id="KW-1185">Reference proteome</keyword>
<feature type="non-terminal residue" evidence="2">
    <location>
        <position position="336"/>
    </location>
</feature>
<feature type="compositionally biased region" description="Low complexity" evidence="1">
    <location>
        <begin position="20"/>
        <end position="29"/>
    </location>
</feature>
<gene>
    <name evidence="2" type="ORF">Vafri_15459</name>
</gene>
<feature type="compositionally biased region" description="Gly residues" evidence="1">
    <location>
        <begin position="30"/>
        <end position="44"/>
    </location>
</feature>